<name>I3SK56_LOTJA</name>
<proteinExistence type="evidence at transcript level"/>
<evidence type="ECO:0000313" key="1">
    <source>
        <dbReference type="EMBL" id="AFK40648.1"/>
    </source>
</evidence>
<sequence length="71" mass="8534">MQTTADTREQCLTTVYYNKHTIEIEIKKYKHNSPLDPLSNSQRGMPKYMKFNPLLYFFTHPRQLAFFVFTL</sequence>
<reference evidence="1" key="1">
    <citation type="submission" date="2012-05" db="EMBL/GenBank/DDBJ databases">
        <authorList>
            <person name="Krishnakumar V."/>
            <person name="Cheung F."/>
            <person name="Xiao Y."/>
            <person name="Chan A."/>
            <person name="Moskal W.A."/>
            <person name="Town C.D."/>
        </authorList>
    </citation>
    <scope>NUCLEOTIDE SEQUENCE</scope>
</reference>
<dbReference type="AlphaFoldDB" id="I3SK56"/>
<protein>
    <submittedName>
        <fullName evidence="1">Uncharacterized protein</fullName>
    </submittedName>
</protein>
<dbReference type="EMBL" id="BT140853">
    <property type="protein sequence ID" value="AFK40648.1"/>
    <property type="molecule type" value="mRNA"/>
</dbReference>
<accession>I3SK56</accession>
<organism evidence="1">
    <name type="scientific">Lotus japonicus</name>
    <name type="common">Lotus corniculatus var. japonicus</name>
    <dbReference type="NCBI Taxonomy" id="34305"/>
    <lineage>
        <taxon>Eukaryota</taxon>
        <taxon>Viridiplantae</taxon>
        <taxon>Streptophyta</taxon>
        <taxon>Embryophyta</taxon>
        <taxon>Tracheophyta</taxon>
        <taxon>Spermatophyta</taxon>
        <taxon>Magnoliopsida</taxon>
        <taxon>eudicotyledons</taxon>
        <taxon>Gunneridae</taxon>
        <taxon>Pentapetalae</taxon>
        <taxon>rosids</taxon>
        <taxon>fabids</taxon>
        <taxon>Fabales</taxon>
        <taxon>Fabaceae</taxon>
        <taxon>Papilionoideae</taxon>
        <taxon>50 kb inversion clade</taxon>
        <taxon>NPAAA clade</taxon>
        <taxon>Hologalegina</taxon>
        <taxon>robinioid clade</taxon>
        <taxon>Loteae</taxon>
        <taxon>Lotus</taxon>
    </lineage>
</organism>